<gene>
    <name evidence="7" type="ORF">J5Y03_00550</name>
</gene>
<feature type="domain" description="TM2" evidence="6">
    <location>
        <begin position="27"/>
        <end position="72"/>
    </location>
</feature>
<name>A0A940NMZ6_9BACI</name>
<reference evidence="7" key="1">
    <citation type="submission" date="2021-04" db="EMBL/GenBank/DDBJ databases">
        <title>Genome seq and assembly of Bacillus sp.</title>
        <authorList>
            <person name="Chhetri G."/>
        </authorList>
    </citation>
    <scope>NUCLEOTIDE SEQUENCE</scope>
    <source>
        <strain evidence="7">RG28</strain>
    </source>
</reference>
<comment type="subcellular location">
    <subcellularLocation>
        <location evidence="1">Membrane</location>
        <topology evidence="1">Multi-pass membrane protein</topology>
    </subcellularLocation>
</comment>
<keyword evidence="2 5" id="KW-0812">Transmembrane</keyword>
<evidence type="ECO:0000256" key="1">
    <source>
        <dbReference type="ARBA" id="ARBA00004141"/>
    </source>
</evidence>
<evidence type="ECO:0000256" key="2">
    <source>
        <dbReference type="ARBA" id="ARBA00022692"/>
    </source>
</evidence>
<evidence type="ECO:0000256" key="5">
    <source>
        <dbReference type="SAM" id="Phobius"/>
    </source>
</evidence>
<evidence type="ECO:0000256" key="4">
    <source>
        <dbReference type="ARBA" id="ARBA00023136"/>
    </source>
</evidence>
<feature type="transmembrane region" description="Helical" evidence="5">
    <location>
        <begin position="55"/>
        <end position="74"/>
    </location>
</feature>
<evidence type="ECO:0000313" key="7">
    <source>
        <dbReference type="EMBL" id="MBP0723671.1"/>
    </source>
</evidence>
<dbReference type="InterPro" id="IPR007829">
    <property type="entry name" value="TM2"/>
</dbReference>
<feature type="transmembrane region" description="Helical" evidence="5">
    <location>
        <begin position="86"/>
        <end position="104"/>
    </location>
</feature>
<keyword evidence="4 5" id="KW-0472">Membrane</keyword>
<dbReference type="GO" id="GO:0016020">
    <property type="term" value="C:membrane"/>
    <property type="evidence" value="ECO:0007669"/>
    <property type="project" value="UniProtKB-SubCell"/>
</dbReference>
<organism evidence="7 8">
    <name type="scientific">Gottfriedia endophytica</name>
    <dbReference type="NCBI Taxonomy" id="2820819"/>
    <lineage>
        <taxon>Bacteria</taxon>
        <taxon>Bacillati</taxon>
        <taxon>Bacillota</taxon>
        <taxon>Bacilli</taxon>
        <taxon>Bacillales</taxon>
        <taxon>Bacillaceae</taxon>
        <taxon>Gottfriedia</taxon>
    </lineage>
</organism>
<evidence type="ECO:0000256" key="3">
    <source>
        <dbReference type="ARBA" id="ARBA00022989"/>
    </source>
</evidence>
<evidence type="ECO:0000259" key="6">
    <source>
        <dbReference type="Pfam" id="PF05154"/>
    </source>
</evidence>
<protein>
    <submittedName>
        <fullName evidence="7">TM2 domain-containing protein</fullName>
    </submittedName>
</protein>
<keyword evidence="3 5" id="KW-1133">Transmembrane helix</keyword>
<dbReference type="Proteomes" id="UP000682134">
    <property type="component" value="Unassembled WGS sequence"/>
</dbReference>
<feature type="transmembrane region" description="Helical" evidence="5">
    <location>
        <begin position="32"/>
        <end position="49"/>
    </location>
</feature>
<accession>A0A940NMZ6</accession>
<sequence>MYNLNISKMDLTLEELAVLESEMLKKKKSKEAAWGLWAVLHFIGGHRFYTENYKYATAMLLTTIIPFFAIITLFYTVEYFNLFTEILMYIFIILLIGSVIWTWIDAFYLNKRIDTLNENTENLILDAIRERRNLRKPE</sequence>
<dbReference type="Pfam" id="PF05154">
    <property type="entry name" value="TM2"/>
    <property type="match status" value="1"/>
</dbReference>
<keyword evidence="8" id="KW-1185">Reference proteome</keyword>
<dbReference type="EMBL" id="JAGIYQ010000001">
    <property type="protein sequence ID" value="MBP0723671.1"/>
    <property type="molecule type" value="Genomic_DNA"/>
</dbReference>
<comment type="caution">
    <text evidence="7">The sequence shown here is derived from an EMBL/GenBank/DDBJ whole genome shotgun (WGS) entry which is preliminary data.</text>
</comment>
<dbReference type="AlphaFoldDB" id="A0A940NMZ6"/>
<dbReference type="RefSeq" id="WP_209401284.1">
    <property type="nucleotide sequence ID" value="NZ_JAGIYQ010000001.1"/>
</dbReference>
<evidence type="ECO:0000313" key="8">
    <source>
        <dbReference type="Proteomes" id="UP000682134"/>
    </source>
</evidence>
<proteinExistence type="predicted"/>